<evidence type="ECO:0000259" key="1">
    <source>
        <dbReference type="Pfam" id="PF13612"/>
    </source>
</evidence>
<gene>
    <name evidence="2" type="ORF">ACCUM_0082</name>
</gene>
<name>A0A5S4EGW0_9PROT</name>
<evidence type="ECO:0000313" key="3">
    <source>
        <dbReference type="Proteomes" id="UP000306324"/>
    </source>
</evidence>
<keyword evidence="3" id="KW-1185">Reference proteome</keyword>
<feature type="domain" description="Transposase DDE" evidence="1">
    <location>
        <begin position="23"/>
        <end position="156"/>
    </location>
</feature>
<proteinExistence type="predicted"/>
<dbReference type="Pfam" id="PF13612">
    <property type="entry name" value="DDE_Tnp_1_3"/>
    <property type="match status" value="1"/>
</dbReference>
<reference evidence="2 3" key="1">
    <citation type="submission" date="2019-04" db="EMBL/GenBank/DDBJ databases">
        <title>A novel phosphate-accumulating bacterium identified in bioreactor for phosphate removal from wastewater.</title>
        <authorList>
            <person name="Kotlyarov R.Y."/>
            <person name="Beletsky A.V."/>
            <person name="Kallistova A.Y."/>
            <person name="Dorofeev A.G."/>
            <person name="Nikolaev Y.Y."/>
            <person name="Pimenov N.V."/>
            <person name="Ravin N.V."/>
            <person name="Mardanov A.V."/>
        </authorList>
    </citation>
    <scope>NUCLEOTIDE SEQUENCE [LARGE SCALE GENOMIC DNA]</scope>
    <source>
        <strain evidence="2 3">Bin19</strain>
    </source>
</reference>
<dbReference type="Proteomes" id="UP000306324">
    <property type="component" value="Unassembled WGS sequence"/>
</dbReference>
<dbReference type="EMBL" id="SWAD01000196">
    <property type="protein sequence ID" value="TMQ74510.1"/>
    <property type="molecule type" value="Genomic_DNA"/>
</dbReference>
<comment type="caution">
    <text evidence="2">The sequence shown here is derived from an EMBL/GenBank/DDBJ whole genome shotgun (WGS) entry which is preliminary data.</text>
</comment>
<accession>A0A5S4EGW0</accession>
<organism evidence="2 3">
    <name type="scientific">Candidatus Accumulibacter phosphatis</name>
    <dbReference type="NCBI Taxonomy" id="327160"/>
    <lineage>
        <taxon>Bacteria</taxon>
        <taxon>Pseudomonadati</taxon>
        <taxon>Pseudomonadota</taxon>
        <taxon>Betaproteobacteria</taxon>
        <taxon>Candidatus Accumulibacter</taxon>
    </lineage>
</organism>
<dbReference type="InterPro" id="IPR025668">
    <property type="entry name" value="Tnp_DDE_dom"/>
</dbReference>
<protein>
    <submittedName>
        <fullName evidence="2">Mobile element protein</fullName>
    </submittedName>
</protein>
<sequence>MSSVEWRPRCAIALAALFKTLTGKFSEVSIADSTSICVCKNLRLQELADSSPPGVSRDGGARQEFDRLVFGFKLHWVIHHLGELLGIKLTPGNVDDRKPLCDFTERLFGKRYADKGDIAQWLTPFLTDLGIDFVTKVRKNRKPFALDPFDQAMLRQ</sequence>
<dbReference type="AlphaFoldDB" id="A0A5S4EGW0"/>
<evidence type="ECO:0000313" key="2">
    <source>
        <dbReference type="EMBL" id="TMQ74510.1"/>
    </source>
</evidence>